<keyword evidence="2" id="KW-1185">Reference proteome</keyword>
<evidence type="ECO:0000313" key="2">
    <source>
        <dbReference type="Proteomes" id="UP000676649"/>
    </source>
</evidence>
<gene>
    <name evidence="1" type="ORF">KEF85_09740</name>
</gene>
<dbReference type="Proteomes" id="UP000676649">
    <property type="component" value="Chromosome"/>
</dbReference>
<accession>A0A975MKN5</accession>
<proteinExistence type="predicted"/>
<evidence type="ECO:0000313" key="1">
    <source>
        <dbReference type="EMBL" id="QWF69658.1"/>
    </source>
</evidence>
<reference evidence="1" key="1">
    <citation type="submission" date="2021-04" db="EMBL/GenBank/DDBJ databases">
        <title>Draft genome sequence data of methanotrophic Methylovulum sp. strain S1L and Methylomonas sp. strain S2AM isolated from boreal lake water columns.</title>
        <authorList>
            <person name="Rissanen A.J."/>
            <person name="Mangayil R."/>
            <person name="Svenning M.M."/>
            <person name="Khanongnuch R."/>
        </authorList>
    </citation>
    <scope>NUCLEOTIDE SEQUENCE</scope>
    <source>
        <strain evidence="1">S2AM</strain>
    </source>
</reference>
<organism evidence="1 2">
    <name type="scientific">Methylomonas paludis</name>
    <dbReference type="NCBI Taxonomy" id="1173101"/>
    <lineage>
        <taxon>Bacteria</taxon>
        <taxon>Pseudomonadati</taxon>
        <taxon>Pseudomonadota</taxon>
        <taxon>Gammaproteobacteria</taxon>
        <taxon>Methylococcales</taxon>
        <taxon>Methylococcaceae</taxon>
        <taxon>Methylomonas</taxon>
    </lineage>
</organism>
<sequence>MSLNIQPQVIPALPGFNIVILDKAGPEENYAVVGYYLEPIIGYLVEIYKNKERGYLQTSHTPITIDNTDGYVAIKTDTGQVFSATGENYASLEAWLKDEYGFSALTDDSGGVL</sequence>
<dbReference type="RefSeq" id="WP_215579987.1">
    <property type="nucleotide sequence ID" value="NZ_CP073754.1"/>
</dbReference>
<dbReference type="AlphaFoldDB" id="A0A975MKN5"/>
<name>A0A975MKN5_9GAMM</name>
<protein>
    <submittedName>
        <fullName evidence="1">Uncharacterized protein</fullName>
    </submittedName>
</protein>
<dbReference type="EMBL" id="CP073754">
    <property type="protein sequence ID" value="QWF69658.1"/>
    <property type="molecule type" value="Genomic_DNA"/>
</dbReference>
<dbReference type="KEGG" id="mpad:KEF85_09740"/>